<feature type="compositionally biased region" description="Basic residues" evidence="1">
    <location>
        <begin position="46"/>
        <end position="58"/>
    </location>
</feature>
<dbReference type="Gene3D" id="2.40.50.90">
    <property type="match status" value="1"/>
</dbReference>
<dbReference type="AlphaFoldDB" id="A0A6B0TL43"/>
<proteinExistence type="predicted"/>
<dbReference type="RefSeq" id="WP_160853556.1">
    <property type="nucleotide sequence ID" value="NZ_WUWG01000003.1"/>
</dbReference>
<evidence type="ECO:0000313" key="5">
    <source>
        <dbReference type="Proteomes" id="UP000436016"/>
    </source>
</evidence>
<evidence type="ECO:0000256" key="1">
    <source>
        <dbReference type="SAM" id="MobiDB-lite"/>
    </source>
</evidence>
<reference evidence="4 5" key="1">
    <citation type="submission" date="2019-12" db="EMBL/GenBank/DDBJ databases">
        <title>Strain KN286 was isolated from seawater, which was collected from Caroline Seamount in the tropical western Pacific.</title>
        <authorList>
            <person name="Wang Q."/>
        </authorList>
    </citation>
    <scope>NUCLEOTIDE SEQUENCE [LARGE SCALE GENOMIC DNA]</scope>
    <source>
        <strain evidence="4 5">KN286</strain>
    </source>
</reference>
<dbReference type="Proteomes" id="UP000436016">
    <property type="component" value="Unassembled WGS sequence"/>
</dbReference>
<keyword evidence="2" id="KW-1133">Transmembrane helix</keyword>
<keyword evidence="2" id="KW-0472">Membrane</keyword>
<organism evidence="4 5">
    <name type="scientific">Oceanomicrobium pacificus</name>
    <dbReference type="NCBI Taxonomy" id="2692916"/>
    <lineage>
        <taxon>Bacteria</taxon>
        <taxon>Pseudomonadati</taxon>
        <taxon>Pseudomonadota</taxon>
        <taxon>Alphaproteobacteria</taxon>
        <taxon>Rhodobacterales</taxon>
        <taxon>Paracoccaceae</taxon>
        <taxon>Oceanomicrobium</taxon>
    </lineage>
</organism>
<gene>
    <name evidence="4" type="ORF">GSH16_07305</name>
</gene>
<dbReference type="InterPro" id="IPR035437">
    <property type="entry name" value="SNase_OB-fold_sf"/>
</dbReference>
<dbReference type="EMBL" id="WUWG01000003">
    <property type="protein sequence ID" value="MXU65250.1"/>
    <property type="molecule type" value="Genomic_DNA"/>
</dbReference>
<sequence length="191" mass="21213">MSEREIIILVFLAVVAMLIRVGATGRRHGSDRARRSRPKGQALQPARRRPAHQLRRPISHRSGTLSGRAWVIVGDTIAIKQQKIRLAGIDAPELDAPYGQKSKWAMVQICKGQTVTAHLTGETSYDRLVAVCTLPDGRDIGAELVAQGLALDFTRFSGGRYRHLEPKGVRSRLMWARHRADYEAKTGKADN</sequence>
<dbReference type="InterPro" id="IPR016071">
    <property type="entry name" value="Staphylococal_nuclease_OB-fold"/>
</dbReference>
<dbReference type="SMART" id="SM00318">
    <property type="entry name" value="SNc"/>
    <property type="match status" value="1"/>
</dbReference>
<dbReference type="Pfam" id="PF00565">
    <property type="entry name" value="SNase"/>
    <property type="match status" value="1"/>
</dbReference>
<protein>
    <recommendedName>
        <fullName evidence="3">TNase-like domain-containing protein</fullName>
    </recommendedName>
</protein>
<feature type="transmembrane region" description="Helical" evidence="2">
    <location>
        <begin position="6"/>
        <end position="25"/>
    </location>
</feature>
<evidence type="ECO:0000313" key="4">
    <source>
        <dbReference type="EMBL" id="MXU65250.1"/>
    </source>
</evidence>
<evidence type="ECO:0000259" key="3">
    <source>
        <dbReference type="PROSITE" id="PS50830"/>
    </source>
</evidence>
<feature type="domain" description="TNase-like" evidence="3">
    <location>
        <begin position="71"/>
        <end position="150"/>
    </location>
</feature>
<accession>A0A6B0TL43</accession>
<feature type="region of interest" description="Disordered" evidence="1">
    <location>
        <begin position="26"/>
        <end position="58"/>
    </location>
</feature>
<keyword evidence="2" id="KW-0812">Transmembrane</keyword>
<dbReference type="PROSITE" id="PS50830">
    <property type="entry name" value="TNASE_3"/>
    <property type="match status" value="1"/>
</dbReference>
<evidence type="ECO:0000256" key="2">
    <source>
        <dbReference type="SAM" id="Phobius"/>
    </source>
</evidence>
<dbReference type="SUPFAM" id="SSF50199">
    <property type="entry name" value="Staphylococcal nuclease"/>
    <property type="match status" value="1"/>
</dbReference>
<name>A0A6B0TL43_9RHOB</name>
<keyword evidence="5" id="KW-1185">Reference proteome</keyword>
<comment type="caution">
    <text evidence="4">The sequence shown here is derived from an EMBL/GenBank/DDBJ whole genome shotgun (WGS) entry which is preliminary data.</text>
</comment>